<name>A0A7X5KNQ2_9FIRM</name>
<sequence length="172" mass="19691">MAKELVWYAAYGGCLLRERMAVFLKGGYCRHSDRMYPGCLNQSPPLEARPYTIGYPMYFGNRSEFWEDGGVAFLDLRFEDRGSTLARAYLITPEQFEGVRLQMNADHGWYDQVVDLGELEGYPIRTFTSASPHPCVPPGNRYKELLWRGLKESHPKLTELDIRTYIGGAIIL</sequence>
<evidence type="ECO:0000313" key="1">
    <source>
        <dbReference type="EMBL" id="NDL68264.1"/>
    </source>
</evidence>
<dbReference type="AlphaFoldDB" id="A0A7X5KNQ2"/>
<keyword evidence="2" id="KW-1185">Reference proteome</keyword>
<dbReference type="Gene3D" id="3.10.490.10">
    <property type="entry name" value="Gamma-glutamyl cyclotransferase-like"/>
    <property type="match status" value="1"/>
</dbReference>
<dbReference type="Proteomes" id="UP000461585">
    <property type="component" value="Unassembled WGS sequence"/>
</dbReference>
<organism evidence="1 2">
    <name type="scientific">Anaerotalea alkaliphila</name>
    <dbReference type="NCBI Taxonomy" id="2662126"/>
    <lineage>
        <taxon>Bacteria</taxon>
        <taxon>Bacillati</taxon>
        <taxon>Bacillota</taxon>
        <taxon>Clostridia</taxon>
        <taxon>Eubacteriales</taxon>
        <taxon>Anaerotalea</taxon>
    </lineage>
</organism>
<gene>
    <name evidence="1" type="ORF">GXN74_10975</name>
</gene>
<proteinExistence type="predicted"/>
<dbReference type="EMBL" id="JAAEEH010000032">
    <property type="protein sequence ID" value="NDL68264.1"/>
    <property type="molecule type" value="Genomic_DNA"/>
</dbReference>
<reference evidence="1 2" key="1">
    <citation type="submission" date="2020-01" db="EMBL/GenBank/DDBJ databases">
        <title>Anaeroalcalibacter tamaniensis gen. nov., sp. nov., moderately halophilic strictly anaerobic fermenter bacterium from mud volcano of Taman peninsula.</title>
        <authorList>
            <person name="Frolova A."/>
            <person name="Merkel A.Y."/>
            <person name="Slobodkin A.I."/>
        </authorList>
    </citation>
    <scope>NUCLEOTIDE SEQUENCE [LARGE SCALE GENOMIC DNA]</scope>
    <source>
        <strain evidence="1 2">F-3ap</strain>
    </source>
</reference>
<protein>
    <recommendedName>
        <fullName evidence="3">Gamma-glutamylcyclotransferase</fullName>
    </recommendedName>
</protein>
<accession>A0A7X5KNQ2</accession>
<comment type="caution">
    <text evidence="1">The sequence shown here is derived from an EMBL/GenBank/DDBJ whole genome shotgun (WGS) entry which is preliminary data.</text>
</comment>
<evidence type="ECO:0008006" key="3">
    <source>
        <dbReference type="Google" id="ProtNLM"/>
    </source>
</evidence>
<dbReference type="RefSeq" id="WP_162370987.1">
    <property type="nucleotide sequence ID" value="NZ_JAAEEH010000032.1"/>
</dbReference>
<evidence type="ECO:0000313" key="2">
    <source>
        <dbReference type="Proteomes" id="UP000461585"/>
    </source>
</evidence>